<dbReference type="Pfam" id="PF17853">
    <property type="entry name" value="GGDEF_2"/>
    <property type="match status" value="1"/>
</dbReference>
<evidence type="ECO:0000313" key="5">
    <source>
        <dbReference type="Proteomes" id="UP000003340"/>
    </source>
</evidence>
<comment type="similarity">
    <text evidence="1">Belongs to the CdaR family.</text>
</comment>
<dbReference type="InterPro" id="IPR025736">
    <property type="entry name" value="PucR_C-HTH_dom"/>
</dbReference>
<gene>
    <name evidence="4" type="ORF">CLOSTMETH_01075</name>
</gene>
<dbReference type="Pfam" id="PF13556">
    <property type="entry name" value="HTH_30"/>
    <property type="match status" value="1"/>
</dbReference>
<dbReference type="AlphaFoldDB" id="C0EB58"/>
<evidence type="ECO:0000313" key="4">
    <source>
        <dbReference type="EMBL" id="EEG31278.1"/>
    </source>
</evidence>
<evidence type="ECO:0000259" key="2">
    <source>
        <dbReference type="Pfam" id="PF13556"/>
    </source>
</evidence>
<reference evidence="4 5" key="1">
    <citation type="submission" date="2009-01" db="EMBL/GenBank/DDBJ databases">
        <authorList>
            <person name="Fulton L."/>
            <person name="Clifton S."/>
            <person name="Fulton B."/>
            <person name="Xu J."/>
            <person name="Minx P."/>
            <person name="Pepin K.H."/>
            <person name="Johnson M."/>
            <person name="Bhonagiri V."/>
            <person name="Nash W.E."/>
            <person name="Mardis E.R."/>
            <person name="Wilson R.K."/>
        </authorList>
    </citation>
    <scope>NUCLEOTIDE SEQUENCE [LARGE SCALE GENOMIC DNA]</scope>
    <source>
        <strain evidence="4 5">DSM 5476</strain>
    </source>
</reference>
<dbReference type="InterPro" id="IPR041522">
    <property type="entry name" value="CdaR_GGDEF"/>
</dbReference>
<feature type="domain" description="PucR C-terminal helix-turn-helix" evidence="2">
    <location>
        <begin position="295"/>
        <end position="349"/>
    </location>
</feature>
<dbReference type="InterPro" id="IPR042070">
    <property type="entry name" value="PucR_C-HTH_sf"/>
</dbReference>
<dbReference type="HOGENOM" id="CLU_058212_1_0_9"/>
<dbReference type="Proteomes" id="UP000003340">
    <property type="component" value="Unassembled WGS sequence"/>
</dbReference>
<evidence type="ECO:0000259" key="3">
    <source>
        <dbReference type="Pfam" id="PF17853"/>
    </source>
</evidence>
<dbReference type="SUPFAM" id="SSF46689">
    <property type="entry name" value="Homeodomain-like"/>
    <property type="match status" value="1"/>
</dbReference>
<feature type="domain" description="CdaR GGDEF-like" evidence="3">
    <location>
        <begin position="126"/>
        <end position="242"/>
    </location>
</feature>
<dbReference type="eggNOG" id="COG3835">
    <property type="taxonomic scope" value="Bacteria"/>
</dbReference>
<dbReference type="InterPro" id="IPR009057">
    <property type="entry name" value="Homeodomain-like_sf"/>
</dbReference>
<dbReference type="PANTHER" id="PTHR33744:SF15">
    <property type="entry name" value="CARBOHYDRATE DIACID REGULATOR"/>
    <property type="match status" value="1"/>
</dbReference>
<protein>
    <recommendedName>
        <fullName evidence="6">PucR C-terminal helix-turn-helix domain-containing protein</fullName>
    </recommendedName>
</protein>
<reference evidence="4 5" key="2">
    <citation type="submission" date="2009-02" db="EMBL/GenBank/DDBJ databases">
        <title>Draft genome sequence of Clostridium methylpentosum (DSM 5476).</title>
        <authorList>
            <person name="Sudarsanam P."/>
            <person name="Ley R."/>
            <person name="Guruge J."/>
            <person name="Turnbaugh P.J."/>
            <person name="Mahowald M."/>
            <person name="Liep D."/>
            <person name="Gordon J."/>
        </authorList>
    </citation>
    <scope>NUCLEOTIDE SEQUENCE [LARGE SCALE GENOMIC DNA]</scope>
    <source>
        <strain evidence="4 5">DSM 5476</strain>
    </source>
</reference>
<organism evidence="4 5">
    <name type="scientific">[Clostridium] methylpentosum DSM 5476</name>
    <dbReference type="NCBI Taxonomy" id="537013"/>
    <lineage>
        <taxon>Bacteria</taxon>
        <taxon>Bacillati</taxon>
        <taxon>Bacillota</taxon>
        <taxon>Clostridia</taxon>
        <taxon>Eubacteriales</taxon>
        <taxon>Oscillospiraceae</taxon>
        <taxon>Oscillospiraceae incertae sedis</taxon>
    </lineage>
</organism>
<name>C0EB58_9FIRM</name>
<evidence type="ECO:0000256" key="1">
    <source>
        <dbReference type="ARBA" id="ARBA00006754"/>
    </source>
</evidence>
<comment type="caution">
    <text evidence="4">The sequence shown here is derived from an EMBL/GenBank/DDBJ whole genome shotgun (WGS) entry which is preliminary data.</text>
</comment>
<dbReference type="PANTHER" id="PTHR33744">
    <property type="entry name" value="CARBOHYDRATE DIACID REGULATOR"/>
    <property type="match status" value="1"/>
</dbReference>
<dbReference type="InterPro" id="IPR051448">
    <property type="entry name" value="CdaR-like_regulators"/>
</dbReference>
<accession>C0EB58</accession>
<dbReference type="Gene3D" id="1.10.10.2840">
    <property type="entry name" value="PucR C-terminal helix-turn-helix domain"/>
    <property type="match status" value="1"/>
</dbReference>
<evidence type="ECO:0008006" key="6">
    <source>
        <dbReference type="Google" id="ProtNLM"/>
    </source>
</evidence>
<keyword evidence="5" id="KW-1185">Reference proteome</keyword>
<dbReference type="STRING" id="537013.CLOSTMETH_01075"/>
<dbReference type="EMBL" id="ACEC01000040">
    <property type="protein sequence ID" value="EEG31278.1"/>
    <property type="molecule type" value="Genomic_DNA"/>
</dbReference>
<proteinExistence type="inferred from homology"/>
<sequence>MSNRLFQGVVHQMRDTIDRVIGVVDDSATIIACSELSKIGAYNEFISLDLADSHEVFVRDGYTYKPFGSTMKPDYAVFVEGVDETASKYAQILAITLSSIKQYYDEKYDRNNFIKNVVLDNILPGDIYIKARELHFNTDVSRVALLIRILSSNDVSAYDVIQNLFPDKQKDFVFNISENDIVLIKEIRAGIETKDLEKLARSIVDTLSSEFYTRAVVGIGTAVVGVRDLARSFKEAQVALEVGKVFDTDKVIISYDNLGIARLIYQLPTTLCETFLREVFKRGSIESLDQETLFTIQKFFENNLNVSETSRKLFVHRNTLVYRLEKIKKLTGLDLREFDHAIVFKIALMVKKYLTANPAKL</sequence>